<evidence type="ECO:0000313" key="1">
    <source>
        <dbReference type="EMBL" id="KAK7347921.1"/>
    </source>
</evidence>
<dbReference type="Proteomes" id="UP001374584">
    <property type="component" value="Unassembled WGS sequence"/>
</dbReference>
<organism evidence="1 2">
    <name type="scientific">Phaseolus coccineus</name>
    <name type="common">Scarlet runner bean</name>
    <name type="synonym">Phaseolus multiflorus</name>
    <dbReference type="NCBI Taxonomy" id="3886"/>
    <lineage>
        <taxon>Eukaryota</taxon>
        <taxon>Viridiplantae</taxon>
        <taxon>Streptophyta</taxon>
        <taxon>Embryophyta</taxon>
        <taxon>Tracheophyta</taxon>
        <taxon>Spermatophyta</taxon>
        <taxon>Magnoliopsida</taxon>
        <taxon>eudicotyledons</taxon>
        <taxon>Gunneridae</taxon>
        <taxon>Pentapetalae</taxon>
        <taxon>rosids</taxon>
        <taxon>fabids</taxon>
        <taxon>Fabales</taxon>
        <taxon>Fabaceae</taxon>
        <taxon>Papilionoideae</taxon>
        <taxon>50 kb inversion clade</taxon>
        <taxon>NPAAA clade</taxon>
        <taxon>indigoferoid/millettioid clade</taxon>
        <taxon>Phaseoleae</taxon>
        <taxon>Phaseolus</taxon>
    </lineage>
</organism>
<dbReference type="AlphaFoldDB" id="A0AAN9M5R2"/>
<sequence length="124" mass="13444">MLPKLGLTIKALVPAPVVPTFFSRTSQIFFLLFNFAHFSLLDLLIVSRSCKDSIFRIPTCCDSLCLTAPARIRLKEVWIFVSGVAIFRSGCVEGGVRNSGLLLIYGREGAGERGEGSDGGCGWS</sequence>
<name>A0AAN9M5R2_PHACN</name>
<evidence type="ECO:0000313" key="2">
    <source>
        <dbReference type="Proteomes" id="UP001374584"/>
    </source>
</evidence>
<protein>
    <submittedName>
        <fullName evidence="1">Uncharacterized protein</fullName>
    </submittedName>
</protein>
<dbReference type="EMBL" id="JAYMYR010000008">
    <property type="protein sequence ID" value="KAK7347921.1"/>
    <property type="molecule type" value="Genomic_DNA"/>
</dbReference>
<proteinExistence type="predicted"/>
<accession>A0AAN9M5R2</accession>
<gene>
    <name evidence="1" type="ORF">VNO80_22464</name>
</gene>
<keyword evidence="2" id="KW-1185">Reference proteome</keyword>
<reference evidence="1 2" key="1">
    <citation type="submission" date="2024-01" db="EMBL/GenBank/DDBJ databases">
        <title>The genomes of 5 underutilized Papilionoideae crops provide insights into root nodulation and disease resistanc.</title>
        <authorList>
            <person name="Jiang F."/>
        </authorList>
    </citation>
    <scope>NUCLEOTIDE SEQUENCE [LARGE SCALE GENOMIC DNA]</scope>
    <source>
        <strain evidence="1">JINMINGXINNONG_FW02</strain>
        <tissue evidence="1">Leaves</tissue>
    </source>
</reference>
<comment type="caution">
    <text evidence="1">The sequence shown here is derived from an EMBL/GenBank/DDBJ whole genome shotgun (WGS) entry which is preliminary data.</text>
</comment>